<protein>
    <submittedName>
        <fullName evidence="2">Uncharacterized protein</fullName>
    </submittedName>
</protein>
<feature type="region of interest" description="Disordered" evidence="1">
    <location>
        <begin position="59"/>
        <end position="79"/>
    </location>
</feature>
<evidence type="ECO:0000256" key="1">
    <source>
        <dbReference type="SAM" id="MobiDB-lite"/>
    </source>
</evidence>
<reference evidence="2" key="1">
    <citation type="journal article" date="2023" name="Genome Biol. Evol.">
        <title>Long-read-based Genome Assembly of Drosophila gunungcola Reveals Fewer Chemosensory Genes in Flower-breeding Species.</title>
        <authorList>
            <person name="Negi A."/>
            <person name="Liao B.Y."/>
            <person name="Yeh S.D."/>
        </authorList>
    </citation>
    <scope>NUCLEOTIDE SEQUENCE</scope>
    <source>
        <strain evidence="2">Sukarami</strain>
    </source>
</reference>
<evidence type="ECO:0000313" key="3">
    <source>
        <dbReference type="Proteomes" id="UP001059596"/>
    </source>
</evidence>
<accession>A0A9P9YWU2</accession>
<name>A0A9P9YWU2_9MUSC</name>
<dbReference type="Proteomes" id="UP001059596">
    <property type="component" value="Chromosome 3R"/>
</dbReference>
<proteinExistence type="predicted"/>
<gene>
    <name evidence="2" type="ORF">M5D96_000526</name>
</gene>
<feature type="compositionally biased region" description="Basic and acidic residues" evidence="1">
    <location>
        <begin position="59"/>
        <end position="73"/>
    </location>
</feature>
<comment type="caution">
    <text evidence="2">The sequence shown here is derived from an EMBL/GenBank/DDBJ whole genome shotgun (WGS) entry which is preliminary data.</text>
</comment>
<dbReference type="EMBL" id="JAMKOV010000001">
    <property type="protein sequence ID" value="KAI8044370.1"/>
    <property type="molecule type" value="Genomic_DNA"/>
</dbReference>
<sequence length="79" mass="8863">TEVGQLAGNWRVATLKKGDFGKITLQCIFKANRAFREILSWHCSVPVLIQNHGWSRTRESKNSFVKRNGEESPTKCGGS</sequence>
<organism evidence="2 3">
    <name type="scientific">Drosophila gunungcola</name>
    <name type="common">fruit fly</name>
    <dbReference type="NCBI Taxonomy" id="103775"/>
    <lineage>
        <taxon>Eukaryota</taxon>
        <taxon>Metazoa</taxon>
        <taxon>Ecdysozoa</taxon>
        <taxon>Arthropoda</taxon>
        <taxon>Hexapoda</taxon>
        <taxon>Insecta</taxon>
        <taxon>Pterygota</taxon>
        <taxon>Neoptera</taxon>
        <taxon>Endopterygota</taxon>
        <taxon>Diptera</taxon>
        <taxon>Brachycera</taxon>
        <taxon>Muscomorpha</taxon>
        <taxon>Ephydroidea</taxon>
        <taxon>Drosophilidae</taxon>
        <taxon>Drosophila</taxon>
        <taxon>Sophophora</taxon>
    </lineage>
</organism>
<evidence type="ECO:0000313" key="2">
    <source>
        <dbReference type="EMBL" id="KAI8044370.1"/>
    </source>
</evidence>
<dbReference type="AlphaFoldDB" id="A0A9P9YWU2"/>
<keyword evidence="3" id="KW-1185">Reference proteome</keyword>
<feature type="non-terminal residue" evidence="2">
    <location>
        <position position="79"/>
    </location>
</feature>